<organism evidence="1 2">
    <name type="scientific">candidate division WOR-3 bacterium</name>
    <dbReference type="NCBI Taxonomy" id="2052148"/>
    <lineage>
        <taxon>Bacteria</taxon>
        <taxon>Bacteria division WOR-3</taxon>
    </lineage>
</organism>
<dbReference type="AlphaFoldDB" id="A0A660SJC0"/>
<proteinExistence type="predicted"/>
<evidence type="ECO:0000313" key="1">
    <source>
        <dbReference type="EMBL" id="RKX70898.1"/>
    </source>
</evidence>
<sequence length="166" mass="19313">MVALKFIPILIFGIWDVKYHDANNIRCGRLQFKFREWRIRSRPGEAGDDRWPLRRCALMKTPGPVSMTTYTIPHCYIGIYPDCEIGFASDDVYRLILRKWFPQGQDSFYIDALPYCYDYDWQEPGWDSVGVIGSICLRPRIVMVRPLVWPSPLRSILPGTGSDIYS</sequence>
<reference evidence="1 2" key="1">
    <citation type="submission" date="2018-06" db="EMBL/GenBank/DDBJ databases">
        <title>Extensive metabolic versatility and redundancy in microbially diverse, dynamic hydrothermal sediments.</title>
        <authorList>
            <person name="Dombrowski N."/>
            <person name="Teske A."/>
            <person name="Baker B.J."/>
        </authorList>
    </citation>
    <scope>NUCLEOTIDE SEQUENCE [LARGE SCALE GENOMIC DNA]</scope>
    <source>
        <strain evidence="1">B36_G15</strain>
    </source>
</reference>
<dbReference type="Proteomes" id="UP000268469">
    <property type="component" value="Unassembled WGS sequence"/>
</dbReference>
<dbReference type="EMBL" id="QNBE01000023">
    <property type="protein sequence ID" value="RKX70898.1"/>
    <property type="molecule type" value="Genomic_DNA"/>
</dbReference>
<name>A0A660SJC0_UNCW3</name>
<protein>
    <submittedName>
        <fullName evidence="1">Uncharacterized protein</fullName>
    </submittedName>
</protein>
<comment type="caution">
    <text evidence="1">The sequence shown here is derived from an EMBL/GenBank/DDBJ whole genome shotgun (WGS) entry which is preliminary data.</text>
</comment>
<evidence type="ECO:0000313" key="2">
    <source>
        <dbReference type="Proteomes" id="UP000268469"/>
    </source>
</evidence>
<gene>
    <name evidence="1" type="ORF">DRP53_03355</name>
</gene>
<accession>A0A660SJC0</accession>